<gene>
    <name evidence="4" type="ORF">IAG44_17905</name>
</gene>
<evidence type="ECO:0000313" key="4">
    <source>
        <dbReference type="EMBL" id="QNP71129.1"/>
    </source>
</evidence>
<name>A0A7H0IEB3_9ACTN</name>
<dbReference type="InterPro" id="IPR013785">
    <property type="entry name" value="Aldolase_TIM"/>
</dbReference>
<feature type="compositionally biased region" description="Basic and acidic residues" evidence="2">
    <location>
        <begin position="303"/>
        <end position="332"/>
    </location>
</feature>
<dbReference type="SUPFAM" id="SSF51569">
    <property type="entry name" value="Aldolase"/>
    <property type="match status" value="1"/>
</dbReference>
<reference evidence="4 5" key="1">
    <citation type="submission" date="2020-08" db="EMBL/GenBank/DDBJ databases">
        <title>A novel species.</title>
        <authorList>
            <person name="Gao J."/>
        </authorList>
    </citation>
    <scope>NUCLEOTIDE SEQUENCE [LARGE SCALE GENOMIC DNA]</scope>
    <source>
        <strain evidence="4 5">CRXT-G-22</strain>
    </source>
</reference>
<dbReference type="PROSITE" id="PS50991">
    <property type="entry name" value="PYR_CT"/>
    <property type="match status" value="1"/>
</dbReference>
<accession>A0A7H0IEB3</accession>
<dbReference type="KEGG" id="sroi:IAG44_17905"/>
<dbReference type="InterPro" id="IPR050073">
    <property type="entry name" value="2-IPM_HCS-like"/>
</dbReference>
<dbReference type="GO" id="GO:0009098">
    <property type="term" value="P:L-leucine biosynthetic process"/>
    <property type="evidence" value="ECO:0007669"/>
    <property type="project" value="TreeGrafter"/>
</dbReference>
<evidence type="ECO:0000259" key="3">
    <source>
        <dbReference type="PROSITE" id="PS50991"/>
    </source>
</evidence>
<dbReference type="PANTHER" id="PTHR10277">
    <property type="entry name" value="HOMOCITRATE SYNTHASE-RELATED"/>
    <property type="match status" value="1"/>
</dbReference>
<feature type="compositionally biased region" description="Basic and acidic residues" evidence="2">
    <location>
        <begin position="339"/>
        <end position="356"/>
    </location>
</feature>
<dbReference type="PANTHER" id="PTHR10277:SF9">
    <property type="entry name" value="2-ISOPROPYLMALATE SYNTHASE 1, CHLOROPLASTIC-RELATED"/>
    <property type="match status" value="1"/>
</dbReference>
<dbReference type="InterPro" id="IPR000891">
    <property type="entry name" value="PYR_CT"/>
</dbReference>
<evidence type="ECO:0000313" key="5">
    <source>
        <dbReference type="Proteomes" id="UP000516052"/>
    </source>
</evidence>
<dbReference type="GO" id="GO:0003852">
    <property type="term" value="F:2-isopropylmalate synthase activity"/>
    <property type="evidence" value="ECO:0007669"/>
    <property type="project" value="TreeGrafter"/>
</dbReference>
<organism evidence="4 5">
    <name type="scientific">Streptomyces roseirectus</name>
    <dbReference type="NCBI Taxonomy" id="2768066"/>
    <lineage>
        <taxon>Bacteria</taxon>
        <taxon>Bacillati</taxon>
        <taxon>Actinomycetota</taxon>
        <taxon>Actinomycetes</taxon>
        <taxon>Kitasatosporales</taxon>
        <taxon>Streptomycetaceae</taxon>
        <taxon>Streptomyces</taxon>
    </lineage>
</organism>
<feature type="domain" description="Pyruvate carboxyltransferase" evidence="3">
    <location>
        <begin position="1"/>
        <end position="242"/>
    </location>
</feature>
<dbReference type="Gene3D" id="3.20.20.70">
    <property type="entry name" value="Aldolase class I"/>
    <property type="match status" value="1"/>
</dbReference>
<dbReference type="AlphaFoldDB" id="A0A7H0IEB3"/>
<keyword evidence="5" id="KW-1185">Reference proteome</keyword>
<keyword evidence="1" id="KW-0464">Manganese</keyword>
<proteinExistence type="predicted"/>
<evidence type="ECO:0000256" key="2">
    <source>
        <dbReference type="SAM" id="MobiDB-lite"/>
    </source>
</evidence>
<dbReference type="EMBL" id="CP060828">
    <property type="protein sequence ID" value="QNP71129.1"/>
    <property type="molecule type" value="Genomic_DNA"/>
</dbReference>
<protein>
    <recommendedName>
        <fullName evidence="3">Pyruvate carboxyltransferase domain-containing protein</fullName>
    </recommendedName>
</protein>
<evidence type="ECO:0000256" key="1">
    <source>
        <dbReference type="ARBA" id="ARBA00023211"/>
    </source>
</evidence>
<dbReference type="Pfam" id="PF00682">
    <property type="entry name" value="HMGL-like"/>
    <property type="match status" value="1"/>
</dbReference>
<feature type="region of interest" description="Disordered" evidence="2">
    <location>
        <begin position="191"/>
        <end position="381"/>
    </location>
</feature>
<sequence>MRTRRGNGERAESNNFDFSLDYAQPKPGVGLTGVGTDDHIRAVAEVIPPEQICMILHPKNIADDDLTRMYRAGVRLVRLCLPSKTPEPGPAMLRRAADIGFTTTVNITRVSRLDRRRLVELAALSEDAGADVIYLADSNGSLLSEEVSRLVTLVRSVTGSAIGLHAHNNLGLALANSTAAVDAGATWEAPTWFTGEERTTAPVPDQCAGTPRPPSRPRQRPDRRTRFRHPGHGTPLPQEQLRDLRQSPGGTRQGLGPAEDPGRGRRLGPPADQRPPEEVPQGQIPGPGLRRDPPPDQDGPAGHPEDHGREAARHLARGQEEPASRRHVPLRDRRPRPPPHRDVQRDQRTRHRDPGAERPAPGRRSGTQGHPLQGRGAPDSP</sequence>
<dbReference type="Proteomes" id="UP000516052">
    <property type="component" value="Chromosome"/>
</dbReference>